<feature type="binding site" evidence="6">
    <location>
        <position position="248"/>
    </location>
    <ligand>
        <name>Mg(2+)</name>
        <dbReference type="ChEBI" id="CHEBI:18420"/>
        <label>1</label>
    </ligand>
</feature>
<reference evidence="9 10" key="1">
    <citation type="journal article" date="2014" name="PLoS ONE">
        <title>The first complete genome sequence of the class fimbriimonadia in the phylum armatimonadetes.</title>
        <authorList>
            <person name="Hu Z.Y."/>
            <person name="Wang Y.Z."/>
            <person name="Im W.T."/>
            <person name="Wang S.Y."/>
            <person name="Zhao G.P."/>
            <person name="Zheng H.J."/>
            <person name="Quan Z.X."/>
        </authorList>
    </citation>
    <scope>NUCLEOTIDE SEQUENCE [LARGE SCALE GENOMIC DNA]</scope>
    <source>
        <strain evidence="9">Gsoil 348</strain>
    </source>
</reference>
<dbReference type="SUPFAM" id="SSF56219">
    <property type="entry name" value="DNase I-like"/>
    <property type="match status" value="1"/>
</dbReference>
<dbReference type="EMBL" id="CP007139">
    <property type="protein sequence ID" value="AIE87351.1"/>
    <property type="molecule type" value="Genomic_DNA"/>
</dbReference>
<feature type="site" description="Transition state stabilizer" evidence="7">
    <location>
        <position position="148"/>
    </location>
</feature>
<comment type="cofactor">
    <cofactor evidence="6">
        <name>Mg(2+)</name>
        <dbReference type="ChEBI" id="CHEBI:18420"/>
    </cofactor>
    <cofactor evidence="6">
        <name>Mn(2+)</name>
        <dbReference type="ChEBI" id="CHEBI:29035"/>
    </cofactor>
    <text evidence="6">Probably binds two magnesium or manganese ions per subunit.</text>
</comment>
<dbReference type="GO" id="GO:0006281">
    <property type="term" value="P:DNA repair"/>
    <property type="evidence" value="ECO:0007669"/>
    <property type="project" value="InterPro"/>
</dbReference>
<keyword evidence="10" id="KW-1185">Reference proteome</keyword>
<feature type="active site" description="Proton acceptor" evidence="5">
    <location>
        <position position="248"/>
    </location>
</feature>
<dbReference type="HOGENOM" id="CLU_027539_0_1_0"/>
<evidence type="ECO:0000256" key="6">
    <source>
        <dbReference type="PIRSR" id="PIRSR604808-2"/>
    </source>
</evidence>
<evidence type="ECO:0000313" key="9">
    <source>
        <dbReference type="EMBL" id="AIE87351.1"/>
    </source>
</evidence>
<dbReference type="InterPro" id="IPR037493">
    <property type="entry name" value="ExoIII-like"/>
</dbReference>
<evidence type="ECO:0000313" key="10">
    <source>
        <dbReference type="Proteomes" id="UP000027982"/>
    </source>
</evidence>
<keyword evidence="6" id="KW-0464">Manganese</keyword>
<accession>A0A068NV75</accession>
<organism evidence="9 10">
    <name type="scientific">Fimbriimonas ginsengisoli Gsoil 348</name>
    <dbReference type="NCBI Taxonomy" id="661478"/>
    <lineage>
        <taxon>Bacteria</taxon>
        <taxon>Bacillati</taxon>
        <taxon>Armatimonadota</taxon>
        <taxon>Fimbriimonadia</taxon>
        <taxon>Fimbriimonadales</taxon>
        <taxon>Fimbriimonadaceae</taxon>
        <taxon>Fimbriimonas</taxon>
    </lineage>
</organism>
<evidence type="ECO:0000256" key="5">
    <source>
        <dbReference type="PIRSR" id="PIRSR604808-1"/>
    </source>
</evidence>
<dbReference type="InterPro" id="IPR020847">
    <property type="entry name" value="AP_endonuclease_F1_BS"/>
</dbReference>
<evidence type="ECO:0000256" key="3">
    <source>
        <dbReference type="ARBA" id="ARBA00022801"/>
    </source>
</evidence>
<feature type="binding site" evidence="6">
    <location>
        <position position="148"/>
    </location>
    <ligand>
        <name>Mg(2+)</name>
        <dbReference type="ChEBI" id="CHEBI:18420"/>
        <label>1</label>
    </ligand>
</feature>
<keyword evidence="4 6" id="KW-0460">Magnesium</keyword>
<dbReference type="eggNOG" id="COG0708">
    <property type="taxonomic scope" value="Bacteria"/>
</dbReference>
<dbReference type="AlphaFoldDB" id="A0A068NV75"/>
<dbReference type="GO" id="GO:0003677">
    <property type="term" value="F:DNA binding"/>
    <property type="evidence" value="ECO:0007669"/>
    <property type="project" value="InterPro"/>
</dbReference>
<gene>
    <name evidence="9" type="ORF">OP10G_3983</name>
</gene>
<dbReference type="KEGG" id="fgi:OP10G_3983"/>
<keyword evidence="3" id="KW-0378">Hydrolase</keyword>
<proteinExistence type="inferred from homology"/>
<dbReference type="Pfam" id="PF03372">
    <property type="entry name" value="Exo_endo_phos"/>
    <property type="match status" value="1"/>
</dbReference>
<dbReference type="PANTHER" id="PTHR43250:SF2">
    <property type="entry name" value="EXODEOXYRIBONUCLEASE III"/>
    <property type="match status" value="1"/>
</dbReference>
<evidence type="ECO:0000256" key="2">
    <source>
        <dbReference type="ARBA" id="ARBA00022723"/>
    </source>
</evidence>
<evidence type="ECO:0000256" key="7">
    <source>
        <dbReference type="PIRSR" id="PIRSR604808-3"/>
    </source>
</evidence>
<dbReference type="RefSeq" id="WP_025228746.1">
    <property type="nucleotide sequence ID" value="NZ_CP007139.1"/>
</dbReference>
<dbReference type="PANTHER" id="PTHR43250">
    <property type="entry name" value="EXODEOXYRIBONUCLEASE III"/>
    <property type="match status" value="1"/>
</dbReference>
<dbReference type="Gene3D" id="3.60.10.10">
    <property type="entry name" value="Endonuclease/exonuclease/phosphatase"/>
    <property type="match status" value="1"/>
</dbReference>
<dbReference type="CDD" id="cd09086">
    <property type="entry name" value="ExoIII-like_AP-endo"/>
    <property type="match status" value="1"/>
</dbReference>
<feature type="site" description="Interaction with DNA substrate" evidence="7">
    <location>
        <position position="248"/>
    </location>
</feature>
<evidence type="ECO:0000259" key="8">
    <source>
        <dbReference type="Pfam" id="PF03372"/>
    </source>
</evidence>
<evidence type="ECO:0000256" key="4">
    <source>
        <dbReference type="ARBA" id="ARBA00022842"/>
    </source>
</evidence>
<feature type="domain" description="Endonuclease/exonuclease/phosphatase" evidence="8">
    <location>
        <begin position="4"/>
        <end position="248"/>
    </location>
</feature>
<dbReference type="PROSITE" id="PS51435">
    <property type="entry name" value="AP_NUCLEASE_F1_4"/>
    <property type="match status" value="1"/>
</dbReference>
<name>A0A068NV75_FIMGI</name>
<dbReference type="STRING" id="661478.OP10G_3983"/>
<sequence length="257" mass="29506">MKVVTYNAASIRARMPLLVEWLAENEPDVVAIQETKVEDDKFPVEPLADLGYEVAFHGQKSWNGVATLSRRPIVNSRFGFGDELMPNDARVLTCEIDGVTYINTYVPNGNTVGSDKFEYKLRWLDRFRQYLDQNFRTDDPLVWLGDINVAPTPDDVYDSKRFYGGVGHHPDEFSRLSKIVDFGLTDVFRKFVQGPGHYTFWDFTLPRGVDRNLGWRIDHIYATEPLARLCTDCVIDKAARQLERPSDHTFLTATFDM</sequence>
<feature type="active site" evidence="5">
    <location>
        <position position="105"/>
    </location>
</feature>
<feature type="binding site" evidence="6">
    <location>
        <position position="146"/>
    </location>
    <ligand>
        <name>Mg(2+)</name>
        <dbReference type="ChEBI" id="CHEBI:18420"/>
        <label>1</label>
    </ligand>
</feature>
<dbReference type="OrthoDB" id="9803914at2"/>
<protein>
    <submittedName>
        <fullName evidence="9">Exodeoxyribonuclease III</fullName>
    </submittedName>
</protein>
<feature type="site" description="Important for catalytic activity" evidence="7">
    <location>
        <position position="218"/>
    </location>
</feature>
<comment type="similarity">
    <text evidence="1">Belongs to the DNA repair enzymes AP/ExoA family.</text>
</comment>
<dbReference type="InterPro" id="IPR004808">
    <property type="entry name" value="AP_endonuc_1"/>
</dbReference>
<dbReference type="NCBIfam" id="TIGR00633">
    <property type="entry name" value="xth"/>
    <property type="match status" value="1"/>
</dbReference>
<dbReference type="GO" id="GO:0008311">
    <property type="term" value="F:double-stranded DNA 3'-5' DNA exonuclease activity"/>
    <property type="evidence" value="ECO:0007669"/>
    <property type="project" value="InterPro"/>
</dbReference>
<keyword evidence="2 6" id="KW-0479">Metal-binding</keyword>
<dbReference type="GO" id="GO:0004519">
    <property type="term" value="F:endonuclease activity"/>
    <property type="evidence" value="ECO:0007669"/>
    <property type="project" value="InterPro"/>
</dbReference>
<dbReference type="InterPro" id="IPR036691">
    <property type="entry name" value="Endo/exonu/phosph_ase_sf"/>
</dbReference>
<feature type="binding site" evidence="6">
    <location>
        <position position="7"/>
    </location>
    <ligand>
        <name>Mg(2+)</name>
        <dbReference type="ChEBI" id="CHEBI:18420"/>
        <label>1</label>
    </ligand>
</feature>
<dbReference type="InterPro" id="IPR005135">
    <property type="entry name" value="Endo/exonuclease/phosphatase"/>
</dbReference>
<evidence type="ECO:0000256" key="1">
    <source>
        <dbReference type="ARBA" id="ARBA00007092"/>
    </source>
</evidence>
<dbReference type="Proteomes" id="UP000027982">
    <property type="component" value="Chromosome"/>
</dbReference>
<dbReference type="PROSITE" id="PS00726">
    <property type="entry name" value="AP_NUCLEASE_F1_1"/>
    <property type="match status" value="1"/>
</dbReference>
<feature type="binding site" evidence="6">
    <location>
        <position position="34"/>
    </location>
    <ligand>
        <name>Mg(2+)</name>
        <dbReference type="ChEBI" id="CHEBI:18420"/>
        <label>1</label>
    </ligand>
</feature>
<dbReference type="GO" id="GO:0046872">
    <property type="term" value="F:metal ion binding"/>
    <property type="evidence" value="ECO:0007669"/>
    <property type="project" value="UniProtKB-KW"/>
</dbReference>
<feature type="binding site" evidence="6">
    <location>
        <position position="247"/>
    </location>
    <ligand>
        <name>Mg(2+)</name>
        <dbReference type="ChEBI" id="CHEBI:18420"/>
        <label>1</label>
    </ligand>
</feature>
<dbReference type="NCBIfam" id="TIGR00195">
    <property type="entry name" value="exoDNase_III"/>
    <property type="match status" value="1"/>
</dbReference>
<feature type="active site" description="Proton donor/acceptor" evidence="5">
    <location>
        <position position="146"/>
    </location>
</feature>